<organism evidence="1 2">
    <name type="scientific">Bosea vaviloviae</name>
    <dbReference type="NCBI Taxonomy" id="1526658"/>
    <lineage>
        <taxon>Bacteria</taxon>
        <taxon>Pseudomonadati</taxon>
        <taxon>Pseudomonadota</taxon>
        <taxon>Alphaproteobacteria</taxon>
        <taxon>Hyphomicrobiales</taxon>
        <taxon>Boseaceae</taxon>
        <taxon>Bosea</taxon>
    </lineage>
</organism>
<dbReference type="Proteomes" id="UP000094969">
    <property type="component" value="Chromosome"/>
</dbReference>
<evidence type="ECO:0000313" key="1">
    <source>
        <dbReference type="EMBL" id="AOO82153.1"/>
    </source>
</evidence>
<name>A0A1D7U454_9HYPH</name>
<evidence type="ECO:0000313" key="2">
    <source>
        <dbReference type="Proteomes" id="UP000094969"/>
    </source>
</evidence>
<keyword evidence="2" id="KW-1185">Reference proteome</keyword>
<evidence type="ECO:0008006" key="3">
    <source>
        <dbReference type="Google" id="ProtNLM"/>
    </source>
</evidence>
<dbReference type="OrthoDB" id="8154269at2"/>
<dbReference type="InterPro" id="IPR029044">
    <property type="entry name" value="Nucleotide-diphossugar_trans"/>
</dbReference>
<sequence length="292" mass="32560">MMRPVFVFLSLARDCAATIPSFLDLLAALRSEGLSVVAFIGENGSRDGTRELLQREEASGRIVLVPTPFMAGERDRLKRMALGRERLKSEFEAAKLEPRFVCVLDIDNVIARPPSIAALLAAAAKLERQGIFGVSATSRPHYYDLLAFQDDHRSFDTLLEDLAGSRSNIFAYYRFFRSRIYPHQRALTDDREIECASTFNGLCLYRADAYRLGSYLQPGPSICEHLVFNRRLAAITGARMLIDPGLILHTPVDHSQQSFLPFAWRRLRKLVASPRLQAGLSIKAPGSSTVGS</sequence>
<gene>
    <name evidence="1" type="ORF">BHK69_18430</name>
</gene>
<dbReference type="SUPFAM" id="SSF53448">
    <property type="entry name" value="Nucleotide-diphospho-sugar transferases"/>
    <property type="match status" value="1"/>
</dbReference>
<dbReference type="EMBL" id="CP017147">
    <property type="protein sequence ID" value="AOO82153.1"/>
    <property type="molecule type" value="Genomic_DNA"/>
</dbReference>
<accession>A0A1D7U454</accession>
<dbReference type="AlphaFoldDB" id="A0A1D7U454"/>
<dbReference type="STRING" id="1526658.BHK69_18430"/>
<reference evidence="1 2" key="1">
    <citation type="journal article" date="2015" name="Antonie Van Leeuwenhoek">
        <title>Bosea vaviloviae sp. nov., a new species of slow-growing rhizobia isolated from nodules of the relict species Vavilovia formosa (Stev.) Fed.</title>
        <authorList>
            <person name="Safronova V.I."/>
            <person name="Kuznetsova I.G."/>
            <person name="Sazanova A.L."/>
            <person name="Kimeklis A.K."/>
            <person name="Belimov A.A."/>
            <person name="Andronov E.E."/>
            <person name="Pinaev A.G."/>
            <person name="Chizhevskaya E.P."/>
            <person name="Pukhaev A.R."/>
            <person name="Popov K.P."/>
            <person name="Willems A."/>
            <person name="Tikhonovich I.A."/>
        </authorList>
    </citation>
    <scope>NUCLEOTIDE SEQUENCE [LARGE SCALE GENOMIC DNA]</scope>
    <source>
        <strain evidence="1 2">Vaf18</strain>
    </source>
</reference>
<dbReference type="KEGG" id="bvv:BHK69_18430"/>
<proteinExistence type="predicted"/>
<protein>
    <recommendedName>
        <fullName evidence="3">Glycosyltransferase 2-like domain-containing protein</fullName>
    </recommendedName>
</protein>